<dbReference type="OrthoDB" id="7552879at2759"/>
<protein>
    <submittedName>
        <fullName evidence="1">Uncharacterized protein</fullName>
    </submittedName>
</protein>
<evidence type="ECO:0000313" key="2">
    <source>
        <dbReference type="Proteomes" id="UP000076502"/>
    </source>
</evidence>
<name>A0A154P7Q0_DUFNO</name>
<reference evidence="1 2" key="1">
    <citation type="submission" date="2015-07" db="EMBL/GenBank/DDBJ databases">
        <title>The genome of Dufourea novaeangliae.</title>
        <authorList>
            <person name="Pan H."/>
            <person name="Kapheim K."/>
        </authorList>
    </citation>
    <scope>NUCLEOTIDE SEQUENCE [LARGE SCALE GENOMIC DNA]</scope>
    <source>
        <strain evidence="1">0120121106</strain>
        <tissue evidence="1">Whole body</tissue>
    </source>
</reference>
<proteinExistence type="predicted"/>
<dbReference type="AlphaFoldDB" id="A0A154P7Q0"/>
<dbReference type="Proteomes" id="UP000076502">
    <property type="component" value="Unassembled WGS sequence"/>
</dbReference>
<accession>A0A154P7Q0</accession>
<dbReference type="EMBL" id="KQ434832">
    <property type="protein sequence ID" value="KZC07881.1"/>
    <property type="molecule type" value="Genomic_DNA"/>
</dbReference>
<evidence type="ECO:0000313" key="1">
    <source>
        <dbReference type="EMBL" id="KZC07881.1"/>
    </source>
</evidence>
<sequence>MSFHVYRSSSATSSEEILDNTKLNIVLTNKGLQIYGTWSKTKLLNLLTHKLKQCVHSQLKSQHLNTKTINEKRLWITIHSGLYSISVLRTLQEKSMSIHTIIKAMKLGLISLNPCELSYFKCFNVDPYILELKDMWTSKFNNVLISNLRAIGLSEPDSWRIIVYGVGLQSSCILCYLLLSGIDIPGIVNWQSPTNHASHKILKFLEHIGIEEDVIQLVEKYGIDEETEQMLIDIGLDQIEEIYSHEIICECSLNVLEPITCNSEIAQSMTKISEPKSNSTLSVTPNYSQHACQCHLAAGKNTIGELTAQRNDYLRQNVMVPLAWVLARTLKYKPSDPLHYMIYQLLHWKHNSVNQPKKESIKEVIALATVAMDQKLIVSTIYNPP</sequence>
<keyword evidence="2" id="KW-1185">Reference proteome</keyword>
<organism evidence="1 2">
    <name type="scientific">Dufourea novaeangliae</name>
    <name type="common">Sweat bee</name>
    <dbReference type="NCBI Taxonomy" id="178035"/>
    <lineage>
        <taxon>Eukaryota</taxon>
        <taxon>Metazoa</taxon>
        <taxon>Ecdysozoa</taxon>
        <taxon>Arthropoda</taxon>
        <taxon>Hexapoda</taxon>
        <taxon>Insecta</taxon>
        <taxon>Pterygota</taxon>
        <taxon>Neoptera</taxon>
        <taxon>Endopterygota</taxon>
        <taxon>Hymenoptera</taxon>
        <taxon>Apocrita</taxon>
        <taxon>Aculeata</taxon>
        <taxon>Apoidea</taxon>
        <taxon>Anthophila</taxon>
        <taxon>Halictidae</taxon>
        <taxon>Rophitinae</taxon>
        <taxon>Dufourea</taxon>
    </lineage>
</organism>
<gene>
    <name evidence="1" type="ORF">WN55_09867</name>
</gene>